<organism evidence="1">
    <name type="scientific">marine sediment metagenome</name>
    <dbReference type="NCBI Taxonomy" id="412755"/>
    <lineage>
        <taxon>unclassified sequences</taxon>
        <taxon>metagenomes</taxon>
        <taxon>ecological metagenomes</taxon>
    </lineage>
</organism>
<sequence>MERDVHIDTFLTLSQSGINETKKEASKEAIDELGEEEGRDELYYPDCVWEADELYFDEEEQGLMISGDIVYRGKRLGYLSPTIKISDLIVVEMIKYYMEKLDKLKAILKDWNKKFIFCFV</sequence>
<name>A0A0F8XX14_9ZZZZ</name>
<gene>
    <name evidence="1" type="ORF">LCGC14_2983730</name>
</gene>
<proteinExistence type="predicted"/>
<dbReference type="EMBL" id="LAZR01070454">
    <property type="protein sequence ID" value="KKK40716.1"/>
    <property type="molecule type" value="Genomic_DNA"/>
</dbReference>
<protein>
    <submittedName>
        <fullName evidence="1">Uncharacterized protein</fullName>
    </submittedName>
</protein>
<evidence type="ECO:0000313" key="1">
    <source>
        <dbReference type="EMBL" id="KKK40716.1"/>
    </source>
</evidence>
<comment type="caution">
    <text evidence="1">The sequence shown here is derived from an EMBL/GenBank/DDBJ whole genome shotgun (WGS) entry which is preliminary data.</text>
</comment>
<accession>A0A0F8XX14</accession>
<reference evidence="1" key="1">
    <citation type="journal article" date="2015" name="Nature">
        <title>Complex archaea that bridge the gap between prokaryotes and eukaryotes.</title>
        <authorList>
            <person name="Spang A."/>
            <person name="Saw J.H."/>
            <person name="Jorgensen S.L."/>
            <person name="Zaremba-Niedzwiedzka K."/>
            <person name="Martijn J."/>
            <person name="Lind A.E."/>
            <person name="van Eijk R."/>
            <person name="Schleper C."/>
            <person name="Guy L."/>
            <person name="Ettema T.J."/>
        </authorList>
    </citation>
    <scope>NUCLEOTIDE SEQUENCE</scope>
</reference>
<dbReference type="AlphaFoldDB" id="A0A0F8XX14"/>